<keyword evidence="3" id="KW-1185">Reference proteome</keyword>
<dbReference type="RefSeq" id="WP_379818659.1">
    <property type="nucleotide sequence ID" value="NZ_JBHUDH010000123.1"/>
</dbReference>
<accession>A0ABD6B7P3</accession>
<protein>
    <submittedName>
        <fullName evidence="2">Uncharacterized protein</fullName>
    </submittedName>
</protein>
<feature type="region of interest" description="Disordered" evidence="1">
    <location>
        <begin position="37"/>
        <end position="58"/>
    </location>
</feature>
<feature type="compositionally biased region" description="Basic and acidic residues" evidence="1">
    <location>
        <begin position="103"/>
        <end position="112"/>
    </location>
</feature>
<dbReference type="Pfam" id="PF25256">
    <property type="entry name" value="DUF7857"/>
    <property type="match status" value="1"/>
</dbReference>
<gene>
    <name evidence="2" type="ORF">ACFR9S_11095</name>
</gene>
<feature type="non-terminal residue" evidence="2">
    <location>
        <position position="189"/>
    </location>
</feature>
<evidence type="ECO:0000256" key="1">
    <source>
        <dbReference type="SAM" id="MobiDB-lite"/>
    </source>
</evidence>
<dbReference type="EMBL" id="JBHUDH010000123">
    <property type="protein sequence ID" value="MFD1526834.1"/>
    <property type="molecule type" value="Genomic_DNA"/>
</dbReference>
<dbReference type="AlphaFoldDB" id="A0ABD6B7P3"/>
<comment type="caution">
    <text evidence="2">The sequence shown here is derived from an EMBL/GenBank/DDBJ whole genome shotgun (WGS) entry which is preliminary data.</text>
</comment>
<organism evidence="2 3">
    <name type="scientific">Halolamina salina</name>
    <dbReference type="NCBI Taxonomy" id="1220023"/>
    <lineage>
        <taxon>Archaea</taxon>
        <taxon>Methanobacteriati</taxon>
        <taxon>Methanobacteriota</taxon>
        <taxon>Stenosarchaea group</taxon>
        <taxon>Halobacteria</taxon>
        <taxon>Halobacteriales</taxon>
        <taxon>Haloferacaceae</taxon>
    </lineage>
</organism>
<evidence type="ECO:0000313" key="3">
    <source>
        <dbReference type="Proteomes" id="UP001597111"/>
    </source>
</evidence>
<name>A0ABD6B7P3_9EURY</name>
<sequence>MDLDWTQESVAGVTLVRVHLRNERATDRRVRLRSRLDGPVLPPRRHGTPAAGWDRDGVTTVVPADGTAALGYASPAPTATPPVILDDVGPVEDKPGDSTPEAAVRELGDHRPPRAVLGEESENRGNGTDWDQSLLDLPTHMIEGERDTTDGRSARRASLPDEAEALLSPYRTRIRTAEALNAAGVVEAN</sequence>
<reference evidence="2 3" key="1">
    <citation type="journal article" date="2019" name="Int. J. Syst. Evol. Microbiol.">
        <title>The Global Catalogue of Microorganisms (GCM) 10K type strain sequencing project: providing services to taxonomists for standard genome sequencing and annotation.</title>
        <authorList>
            <consortium name="The Broad Institute Genomics Platform"/>
            <consortium name="The Broad Institute Genome Sequencing Center for Infectious Disease"/>
            <person name="Wu L."/>
            <person name="Ma J."/>
        </authorList>
    </citation>
    <scope>NUCLEOTIDE SEQUENCE [LARGE SCALE GENOMIC DNA]</scope>
    <source>
        <strain evidence="2 3">CGMCC 1.12285</strain>
    </source>
</reference>
<evidence type="ECO:0000313" key="2">
    <source>
        <dbReference type="EMBL" id="MFD1526834.1"/>
    </source>
</evidence>
<dbReference type="Proteomes" id="UP001597111">
    <property type="component" value="Unassembled WGS sequence"/>
</dbReference>
<dbReference type="InterPro" id="IPR057179">
    <property type="entry name" value="DUF7857"/>
</dbReference>
<proteinExistence type="predicted"/>
<feature type="region of interest" description="Disordered" evidence="1">
    <location>
        <begin position="90"/>
        <end position="132"/>
    </location>
</feature>